<comment type="caution">
    <text evidence="2">The sequence shown here is derived from an EMBL/GenBank/DDBJ whole genome shotgun (WGS) entry which is preliminary data.</text>
</comment>
<evidence type="ECO:0000256" key="1">
    <source>
        <dbReference type="SAM" id="Coils"/>
    </source>
</evidence>
<evidence type="ECO:0000313" key="2">
    <source>
        <dbReference type="EMBL" id="MVP01819.1"/>
    </source>
</evidence>
<protein>
    <submittedName>
        <fullName evidence="2">Uncharacterized protein</fullName>
    </submittedName>
</protein>
<proteinExistence type="predicted"/>
<feature type="coiled-coil region" evidence="1">
    <location>
        <begin position="208"/>
        <end position="235"/>
    </location>
</feature>
<gene>
    <name evidence="2" type="ORF">EDM21_20190</name>
</gene>
<dbReference type="OrthoDB" id="3540923at2"/>
<keyword evidence="1" id="KW-0175">Coiled coil</keyword>
<sequence>MREDWKERYEETLGKESELDHLNRRLTKVISELEHAKRNRIAAEAILAEESRDVQQLENPSFRNMWYTILGRKEQKLEEEEAEALQARIRLEETSTAEEQLTYEKEQLDIAIANTRSWEQEAVQLLREKEDWLREQDPEIRSELNDLYARRKTVLNESKELAEAVTAGRRVIDSLTEAQELLKSAKNWGTYDMLGGGMIATHIKRSRADEAKNKIEAAQSNMRKFKRELEDVGRHSDMNLDYGGFLGFADYFMDGFVFDWIVQGRISTLQEKVQQTLTHLKPLLAELQKNQQAAVGEEAQLSRRISALIQHA</sequence>
<dbReference type="AlphaFoldDB" id="A0A7X3FLS2"/>
<dbReference type="Proteomes" id="UP000490800">
    <property type="component" value="Unassembled WGS sequence"/>
</dbReference>
<organism evidence="2 3">
    <name type="scientific">Paenibacillus lutrae</name>
    <dbReference type="NCBI Taxonomy" id="2078573"/>
    <lineage>
        <taxon>Bacteria</taxon>
        <taxon>Bacillati</taxon>
        <taxon>Bacillota</taxon>
        <taxon>Bacilli</taxon>
        <taxon>Bacillales</taxon>
        <taxon>Paenibacillaceae</taxon>
        <taxon>Paenibacillus</taxon>
    </lineage>
</organism>
<dbReference type="EMBL" id="RHLK01000015">
    <property type="protein sequence ID" value="MVP01819.1"/>
    <property type="molecule type" value="Genomic_DNA"/>
</dbReference>
<accession>A0A7X3FLS2</accession>
<name>A0A7X3FLS2_9BACL</name>
<evidence type="ECO:0000313" key="3">
    <source>
        <dbReference type="Proteomes" id="UP000490800"/>
    </source>
</evidence>
<reference evidence="2 3" key="1">
    <citation type="journal article" date="2019" name="Microorganisms">
        <title>Paenibacillus lutrae sp. nov., A Chitinolytic Species Isolated from A River Otter in Castril Natural Park, Granada, Spain.</title>
        <authorList>
            <person name="Rodriguez M."/>
            <person name="Reina J.C."/>
            <person name="Bejar V."/>
            <person name="Llamas I."/>
        </authorList>
    </citation>
    <scope>NUCLEOTIDE SEQUENCE [LARGE SCALE GENOMIC DNA]</scope>
    <source>
        <strain evidence="2 3">N10</strain>
    </source>
</reference>
<dbReference type="RefSeq" id="WP_157338242.1">
    <property type="nucleotide sequence ID" value="NZ_RHLK01000015.1"/>
</dbReference>
<feature type="coiled-coil region" evidence="1">
    <location>
        <begin position="70"/>
        <end position="135"/>
    </location>
</feature>
<keyword evidence="3" id="KW-1185">Reference proteome</keyword>